<accession>A0A0B0M9R3</accession>
<gene>
    <name evidence="1" type="ORF">F383_36843</name>
</gene>
<evidence type="ECO:0000313" key="2">
    <source>
        <dbReference type="Proteomes" id="UP000032142"/>
    </source>
</evidence>
<name>A0A0B0M9R3_GOSAR</name>
<keyword evidence="2" id="KW-1185">Reference proteome</keyword>
<dbReference type="Proteomes" id="UP000032142">
    <property type="component" value="Unassembled WGS sequence"/>
</dbReference>
<reference evidence="2" key="1">
    <citation type="submission" date="2014-09" db="EMBL/GenBank/DDBJ databases">
        <authorList>
            <person name="Mudge J."/>
            <person name="Ramaraj T."/>
            <person name="Lindquist I.E."/>
            <person name="Bharti A.K."/>
            <person name="Sundararajan A."/>
            <person name="Cameron C.T."/>
            <person name="Woodward J.E."/>
            <person name="May G.D."/>
            <person name="Brubaker C."/>
            <person name="Broadhvest J."/>
            <person name="Wilkins T.A."/>
        </authorList>
    </citation>
    <scope>NUCLEOTIDE SEQUENCE</scope>
    <source>
        <strain evidence="2">cv. AKA8401</strain>
    </source>
</reference>
<sequence length="51" mass="5842">MRCSYQRDRRSFPASSSEKVLLISSLFHNLSLLSISSLTLESRIELTIEII</sequence>
<dbReference type="AlphaFoldDB" id="A0A0B0M9R3"/>
<dbReference type="EMBL" id="JRRC01008163">
    <property type="protein sequence ID" value="KHF97474.1"/>
    <property type="molecule type" value="Genomic_DNA"/>
</dbReference>
<proteinExistence type="predicted"/>
<organism evidence="1 2">
    <name type="scientific">Gossypium arboreum</name>
    <name type="common">Tree cotton</name>
    <name type="synonym">Gossypium nanking</name>
    <dbReference type="NCBI Taxonomy" id="29729"/>
    <lineage>
        <taxon>Eukaryota</taxon>
        <taxon>Viridiplantae</taxon>
        <taxon>Streptophyta</taxon>
        <taxon>Embryophyta</taxon>
        <taxon>Tracheophyta</taxon>
        <taxon>Spermatophyta</taxon>
        <taxon>Magnoliopsida</taxon>
        <taxon>eudicotyledons</taxon>
        <taxon>Gunneridae</taxon>
        <taxon>Pentapetalae</taxon>
        <taxon>rosids</taxon>
        <taxon>malvids</taxon>
        <taxon>Malvales</taxon>
        <taxon>Malvaceae</taxon>
        <taxon>Malvoideae</taxon>
        <taxon>Gossypium</taxon>
    </lineage>
</organism>
<evidence type="ECO:0000313" key="1">
    <source>
        <dbReference type="EMBL" id="KHF97474.1"/>
    </source>
</evidence>
<comment type="caution">
    <text evidence="1">The sequence shown here is derived from an EMBL/GenBank/DDBJ whole genome shotgun (WGS) entry which is preliminary data.</text>
</comment>
<protein>
    <submittedName>
        <fullName evidence="1">Uncharacterized protein</fullName>
    </submittedName>
</protein>